<dbReference type="Proteomes" id="UP000593567">
    <property type="component" value="Unassembled WGS sequence"/>
</dbReference>
<reference evidence="2" key="1">
    <citation type="submission" date="2020-06" db="EMBL/GenBank/DDBJ databases">
        <title>Draft genome of Bugula neritina, a colonial animal packing powerful symbionts and potential medicines.</title>
        <authorList>
            <person name="Rayko M."/>
        </authorList>
    </citation>
    <scope>NUCLEOTIDE SEQUENCE [LARGE SCALE GENOMIC DNA]</scope>
    <source>
        <strain evidence="2">Kwan_BN1</strain>
    </source>
</reference>
<accession>A0A7J7KTL4</accession>
<gene>
    <name evidence="2" type="ORF">EB796_000144</name>
</gene>
<dbReference type="EMBL" id="VXIV02000027">
    <property type="protein sequence ID" value="KAF6041550.1"/>
    <property type="molecule type" value="Genomic_DNA"/>
</dbReference>
<evidence type="ECO:0000313" key="2">
    <source>
        <dbReference type="EMBL" id="KAF6041550.1"/>
    </source>
</evidence>
<protein>
    <submittedName>
        <fullName evidence="2">Uncharacterized protein</fullName>
    </submittedName>
</protein>
<comment type="caution">
    <text evidence="2">The sequence shown here is derived from an EMBL/GenBank/DDBJ whole genome shotgun (WGS) entry which is preliminary data.</text>
</comment>
<feature type="region of interest" description="Disordered" evidence="1">
    <location>
        <begin position="39"/>
        <end position="62"/>
    </location>
</feature>
<evidence type="ECO:0000313" key="3">
    <source>
        <dbReference type="Proteomes" id="UP000593567"/>
    </source>
</evidence>
<organism evidence="2 3">
    <name type="scientific">Bugula neritina</name>
    <name type="common">Brown bryozoan</name>
    <name type="synonym">Sertularia neritina</name>
    <dbReference type="NCBI Taxonomy" id="10212"/>
    <lineage>
        <taxon>Eukaryota</taxon>
        <taxon>Metazoa</taxon>
        <taxon>Spiralia</taxon>
        <taxon>Lophotrochozoa</taxon>
        <taxon>Bryozoa</taxon>
        <taxon>Gymnolaemata</taxon>
        <taxon>Cheilostomatida</taxon>
        <taxon>Flustrina</taxon>
        <taxon>Buguloidea</taxon>
        <taxon>Bugulidae</taxon>
        <taxon>Bugula</taxon>
    </lineage>
</organism>
<dbReference type="AlphaFoldDB" id="A0A7J7KTL4"/>
<name>A0A7J7KTL4_BUGNE</name>
<keyword evidence="3" id="KW-1185">Reference proteome</keyword>
<proteinExistence type="predicted"/>
<evidence type="ECO:0000256" key="1">
    <source>
        <dbReference type="SAM" id="MobiDB-lite"/>
    </source>
</evidence>
<feature type="compositionally biased region" description="Basic residues" evidence="1">
    <location>
        <begin position="43"/>
        <end position="56"/>
    </location>
</feature>
<sequence>MYKYVIYTVLSAYVLISRARGMLLPNSLDIDEESGLSSTLKNGVRHGHNNMTRRGRHNETSHPNIFFTVKDENGTVTN</sequence>